<dbReference type="Proteomes" id="UP000887579">
    <property type="component" value="Unplaced"/>
</dbReference>
<organism evidence="1 2">
    <name type="scientific">Panagrolaimus sp. ES5</name>
    <dbReference type="NCBI Taxonomy" id="591445"/>
    <lineage>
        <taxon>Eukaryota</taxon>
        <taxon>Metazoa</taxon>
        <taxon>Ecdysozoa</taxon>
        <taxon>Nematoda</taxon>
        <taxon>Chromadorea</taxon>
        <taxon>Rhabditida</taxon>
        <taxon>Tylenchina</taxon>
        <taxon>Panagrolaimomorpha</taxon>
        <taxon>Panagrolaimoidea</taxon>
        <taxon>Panagrolaimidae</taxon>
        <taxon>Panagrolaimus</taxon>
    </lineage>
</organism>
<accession>A0AC34GYN2</accession>
<proteinExistence type="predicted"/>
<sequence length="377" mass="43156">MKNGLIDYLFCHRLAKKIYFHKLRFRFISISDIIAIQILIGAKINADVDKSVLQIFVRSEDVKAKSFIRTKKIYSFKKIKDYDVCGPNVLINSLKPNKITISNTDVPFTPSKKLSAFQTSFREWNPIVVGPEFSEFLFSAFNVTVEHNNANFTLSTLPAPNLGDRHRTQLKLIVDINHIPSVLTEGILLSRVKNMPKKLKIEKTEKLPIIGFFDNASVICLWNEENNCYKFADYWSGKFGKDLFLDFMFPKPKFVDSSTKVTSLSGAVYDLIKIMSMPADDIKVDSNWKFTITKDEDNPVLLEFDTFEEKRMPASPTFLMARILKEHIRAIKKETGNKPTKLGFRLLDEFESAEARKRVESGLKEACGLIKTECLIV</sequence>
<name>A0AC34GYN2_9BILA</name>
<dbReference type="WBParaSite" id="ES5_v2.g9972.t1">
    <property type="protein sequence ID" value="ES5_v2.g9972.t1"/>
    <property type="gene ID" value="ES5_v2.g9972"/>
</dbReference>
<reference evidence="2" key="1">
    <citation type="submission" date="2022-11" db="UniProtKB">
        <authorList>
            <consortium name="WormBaseParasite"/>
        </authorList>
    </citation>
    <scope>IDENTIFICATION</scope>
</reference>
<protein>
    <submittedName>
        <fullName evidence="2">Uncharacterized protein</fullName>
    </submittedName>
</protein>
<evidence type="ECO:0000313" key="1">
    <source>
        <dbReference type="Proteomes" id="UP000887579"/>
    </source>
</evidence>
<evidence type="ECO:0000313" key="2">
    <source>
        <dbReference type="WBParaSite" id="ES5_v2.g9972.t1"/>
    </source>
</evidence>